<dbReference type="OrthoDB" id="632644at2"/>
<dbReference type="PROSITE" id="PS01124">
    <property type="entry name" value="HTH_ARAC_FAMILY_2"/>
    <property type="match status" value="1"/>
</dbReference>
<evidence type="ECO:0000259" key="4">
    <source>
        <dbReference type="PROSITE" id="PS01124"/>
    </source>
</evidence>
<dbReference type="AlphaFoldDB" id="A0A2T0MAU0"/>
<evidence type="ECO:0000256" key="1">
    <source>
        <dbReference type="ARBA" id="ARBA00023015"/>
    </source>
</evidence>
<dbReference type="InterPro" id="IPR009057">
    <property type="entry name" value="Homeodomain-like_sf"/>
</dbReference>
<evidence type="ECO:0000256" key="3">
    <source>
        <dbReference type="ARBA" id="ARBA00023163"/>
    </source>
</evidence>
<dbReference type="SUPFAM" id="SSF46689">
    <property type="entry name" value="Homeodomain-like"/>
    <property type="match status" value="1"/>
</dbReference>
<keyword evidence="3" id="KW-0804">Transcription</keyword>
<evidence type="ECO:0000313" key="5">
    <source>
        <dbReference type="EMBL" id="PRX54603.1"/>
    </source>
</evidence>
<comment type="caution">
    <text evidence="5">The sequence shown here is derived from an EMBL/GenBank/DDBJ whole genome shotgun (WGS) entry which is preliminary data.</text>
</comment>
<dbReference type="EMBL" id="PVYX01000002">
    <property type="protein sequence ID" value="PRX54603.1"/>
    <property type="molecule type" value="Genomic_DNA"/>
</dbReference>
<dbReference type="PANTHER" id="PTHR43280:SF32">
    <property type="entry name" value="TRANSCRIPTIONAL REGULATORY PROTEIN"/>
    <property type="match status" value="1"/>
</dbReference>
<name>A0A2T0MAU0_9FLAO</name>
<protein>
    <submittedName>
        <fullName evidence="5">AraC-like DNA-binding protein</fullName>
    </submittedName>
</protein>
<dbReference type="Gene3D" id="1.10.10.60">
    <property type="entry name" value="Homeodomain-like"/>
    <property type="match status" value="1"/>
</dbReference>
<keyword evidence="2 5" id="KW-0238">DNA-binding</keyword>
<dbReference type="Proteomes" id="UP000237640">
    <property type="component" value="Unassembled WGS sequence"/>
</dbReference>
<dbReference type="InterPro" id="IPR020449">
    <property type="entry name" value="Tscrpt_reg_AraC-type_HTH"/>
</dbReference>
<dbReference type="GO" id="GO:0003700">
    <property type="term" value="F:DNA-binding transcription factor activity"/>
    <property type="evidence" value="ECO:0007669"/>
    <property type="project" value="InterPro"/>
</dbReference>
<dbReference type="SMART" id="SM00342">
    <property type="entry name" value="HTH_ARAC"/>
    <property type="match status" value="1"/>
</dbReference>
<keyword evidence="1" id="KW-0805">Transcription regulation</keyword>
<evidence type="ECO:0000313" key="6">
    <source>
        <dbReference type="Proteomes" id="UP000237640"/>
    </source>
</evidence>
<organism evidence="5 6">
    <name type="scientific">Flagellimonas meridianipacifica</name>
    <dbReference type="NCBI Taxonomy" id="1080225"/>
    <lineage>
        <taxon>Bacteria</taxon>
        <taxon>Pseudomonadati</taxon>
        <taxon>Bacteroidota</taxon>
        <taxon>Flavobacteriia</taxon>
        <taxon>Flavobacteriales</taxon>
        <taxon>Flavobacteriaceae</taxon>
        <taxon>Flagellimonas</taxon>
    </lineage>
</organism>
<dbReference type="Pfam" id="PF12833">
    <property type="entry name" value="HTH_18"/>
    <property type="match status" value="1"/>
</dbReference>
<gene>
    <name evidence="5" type="ORF">CLV81_3005</name>
</gene>
<keyword evidence="6" id="KW-1185">Reference proteome</keyword>
<reference evidence="5 6" key="1">
    <citation type="submission" date="2018-03" db="EMBL/GenBank/DDBJ databases">
        <title>Genomic Encyclopedia of Archaeal and Bacterial Type Strains, Phase II (KMG-II): from individual species to whole genera.</title>
        <authorList>
            <person name="Goeker M."/>
        </authorList>
    </citation>
    <scope>NUCLEOTIDE SEQUENCE [LARGE SCALE GENOMIC DNA]</scope>
    <source>
        <strain evidence="5 6">DSM 25027</strain>
    </source>
</reference>
<dbReference type="PANTHER" id="PTHR43280">
    <property type="entry name" value="ARAC-FAMILY TRANSCRIPTIONAL REGULATOR"/>
    <property type="match status" value="1"/>
</dbReference>
<proteinExistence type="predicted"/>
<dbReference type="PRINTS" id="PR00032">
    <property type="entry name" value="HTHARAC"/>
</dbReference>
<evidence type="ECO:0000256" key="2">
    <source>
        <dbReference type="ARBA" id="ARBA00023125"/>
    </source>
</evidence>
<accession>A0A2T0MAU0</accession>
<feature type="domain" description="HTH araC/xylS-type" evidence="4">
    <location>
        <begin position="193"/>
        <end position="295"/>
    </location>
</feature>
<dbReference type="InterPro" id="IPR018060">
    <property type="entry name" value="HTH_AraC"/>
</dbReference>
<dbReference type="RefSeq" id="WP_106145886.1">
    <property type="nucleotide sequence ID" value="NZ_PVYX01000002.1"/>
</dbReference>
<sequence>MKTFQSINDFLKEIGIKSTGQNNDFYIFRIEDHFGESGFEMPPYNHSFFELTFGIGHDVDINIGTSKFNTTNNVLSFTSPYQITSWKVNSFAENSIGFMILFNPAFVQSEISKIALYDTFSFLNLYASPIYALSEHQKQTILELMQTMYSEFSQNSAERKSIILNAYLTILLEKINAISDLKSTKKIFTNRANEITYQFERLLKKEANYKNKLDYYANQLFISKAYLSECVKKSTQKSAKTLIQEFIVFKAKSLLHQSNGTIQHIALELGFDETSNFINYFKRQVGVTPNQYKKH</sequence>
<dbReference type="GO" id="GO:0043565">
    <property type="term" value="F:sequence-specific DNA binding"/>
    <property type="evidence" value="ECO:0007669"/>
    <property type="project" value="InterPro"/>
</dbReference>